<dbReference type="InterPro" id="IPR046536">
    <property type="entry name" value="DUF6601"/>
</dbReference>
<keyword evidence="3 5" id="KW-0539">Nucleus</keyword>
<dbReference type="GO" id="GO:0005634">
    <property type="term" value="C:nucleus"/>
    <property type="evidence" value="ECO:0007669"/>
    <property type="project" value="UniProtKB-SubCell"/>
</dbReference>
<comment type="caution">
    <text evidence="9">The sequence shown here is derived from an EMBL/GenBank/DDBJ whole genome shotgun (WGS) entry which is preliminary data.</text>
</comment>
<dbReference type="Proteomes" id="UP000782241">
    <property type="component" value="Unassembled WGS sequence"/>
</dbReference>
<dbReference type="SMART" id="SM00389">
    <property type="entry name" value="HOX"/>
    <property type="match status" value="1"/>
</dbReference>
<dbReference type="InterPro" id="IPR017970">
    <property type="entry name" value="Homeobox_CS"/>
</dbReference>
<evidence type="ECO:0000256" key="1">
    <source>
        <dbReference type="ARBA" id="ARBA00023125"/>
    </source>
</evidence>
<dbReference type="PROSITE" id="PS00027">
    <property type="entry name" value="HOMEOBOX_1"/>
    <property type="match status" value="1"/>
</dbReference>
<dbReference type="InterPro" id="IPR013087">
    <property type="entry name" value="Znf_C2H2_type"/>
</dbReference>
<keyword evidence="2 5" id="KW-0371">Homeobox</keyword>
<evidence type="ECO:0000256" key="2">
    <source>
        <dbReference type="ARBA" id="ARBA00023155"/>
    </source>
</evidence>
<evidence type="ECO:0000259" key="8">
    <source>
        <dbReference type="PROSITE" id="PS50157"/>
    </source>
</evidence>
<gene>
    <name evidence="9" type="ORF">KAF25_003879</name>
</gene>
<organism evidence="9 10">
    <name type="scientific">Fusarium avenaceum</name>
    <dbReference type="NCBI Taxonomy" id="40199"/>
    <lineage>
        <taxon>Eukaryota</taxon>
        <taxon>Fungi</taxon>
        <taxon>Dikarya</taxon>
        <taxon>Ascomycota</taxon>
        <taxon>Pezizomycotina</taxon>
        <taxon>Sordariomycetes</taxon>
        <taxon>Hypocreomycetidae</taxon>
        <taxon>Hypocreales</taxon>
        <taxon>Nectriaceae</taxon>
        <taxon>Fusarium</taxon>
        <taxon>Fusarium tricinctum species complex</taxon>
    </lineage>
</organism>
<accession>A0A9P7GZA4</accession>
<dbReference type="Pfam" id="PF05920">
    <property type="entry name" value="Homeobox_KN"/>
    <property type="match status" value="1"/>
</dbReference>
<evidence type="ECO:0000313" key="9">
    <source>
        <dbReference type="EMBL" id="KAG5655542.1"/>
    </source>
</evidence>
<comment type="subcellular location">
    <subcellularLocation>
        <location evidence="5">Nucleus</location>
    </subcellularLocation>
</comment>
<dbReference type="GO" id="GO:0000981">
    <property type="term" value="F:DNA-binding transcription factor activity, RNA polymerase II-specific"/>
    <property type="evidence" value="ECO:0007669"/>
    <property type="project" value="InterPro"/>
</dbReference>
<dbReference type="PROSITE" id="PS50071">
    <property type="entry name" value="HOMEOBOX_2"/>
    <property type="match status" value="1"/>
</dbReference>
<keyword evidence="1 5" id="KW-0238">DNA-binding</keyword>
<keyword evidence="4" id="KW-0862">Zinc</keyword>
<feature type="domain" description="Homeobox" evidence="7">
    <location>
        <begin position="353"/>
        <end position="416"/>
    </location>
</feature>
<feature type="compositionally biased region" description="Basic residues" evidence="6">
    <location>
        <begin position="518"/>
        <end position="532"/>
    </location>
</feature>
<keyword evidence="10" id="KW-1185">Reference proteome</keyword>
<evidence type="ECO:0000256" key="5">
    <source>
        <dbReference type="PROSITE-ProRule" id="PRU00108"/>
    </source>
</evidence>
<feature type="non-terminal residue" evidence="9">
    <location>
        <position position="1"/>
    </location>
</feature>
<reference evidence="9" key="1">
    <citation type="submission" date="2021-04" db="EMBL/GenBank/DDBJ databases">
        <title>Draft genome of Fusarium avenaceum strain F156N33, isolated from an atmospheric sample in Virginia.</title>
        <authorList>
            <person name="Yang S."/>
            <person name="Vinatzer B.A."/>
            <person name="Coleman J."/>
        </authorList>
    </citation>
    <scope>NUCLEOTIDE SEQUENCE</scope>
    <source>
        <strain evidence="9">F156N33</strain>
    </source>
</reference>
<dbReference type="SUPFAM" id="SSF46689">
    <property type="entry name" value="Homeodomain-like"/>
    <property type="match status" value="1"/>
</dbReference>
<feature type="region of interest" description="Disordered" evidence="6">
    <location>
        <begin position="323"/>
        <end position="358"/>
    </location>
</feature>
<dbReference type="CDD" id="cd00086">
    <property type="entry name" value="homeodomain"/>
    <property type="match status" value="1"/>
</dbReference>
<feature type="region of interest" description="Disordered" evidence="6">
    <location>
        <begin position="493"/>
        <end position="532"/>
    </location>
</feature>
<dbReference type="SMART" id="SM00355">
    <property type="entry name" value="ZnF_C2H2"/>
    <property type="match status" value="3"/>
</dbReference>
<dbReference type="EMBL" id="JAGPUO010000028">
    <property type="protein sequence ID" value="KAG5655542.1"/>
    <property type="molecule type" value="Genomic_DNA"/>
</dbReference>
<name>A0A9P7GZA4_9HYPO</name>
<evidence type="ECO:0000256" key="6">
    <source>
        <dbReference type="SAM" id="MobiDB-lite"/>
    </source>
</evidence>
<dbReference type="InterPro" id="IPR009057">
    <property type="entry name" value="Homeodomain-like_sf"/>
</dbReference>
<dbReference type="GO" id="GO:0003677">
    <property type="term" value="F:DNA binding"/>
    <property type="evidence" value="ECO:0007669"/>
    <property type="project" value="UniProtKB-UniRule"/>
</dbReference>
<dbReference type="InterPro" id="IPR001356">
    <property type="entry name" value="HD"/>
</dbReference>
<feature type="domain" description="C2H2-type" evidence="8">
    <location>
        <begin position="542"/>
        <end position="570"/>
    </location>
</feature>
<dbReference type="PROSITE" id="PS00028">
    <property type="entry name" value="ZINC_FINGER_C2H2_1"/>
    <property type="match status" value="1"/>
</dbReference>
<dbReference type="PANTHER" id="PTHR34414:SF1">
    <property type="entry name" value="SUBTILISIN-LIKE SERINE PROTEASE"/>
    <property type="match status" value="1"/>
</dbReference>
<dbReference type="GO" id="GO:0008270">
    <property type="term" value="F:zinc ion binding"/>
    <property type="evidence" value="ECO:0007669"/>
    <property type="project" value="UniProtKB-KW"/>
</dbReference>
<dbReference type="InterPro" id="IPR008422">
    <property type="entry name" value="KN_HD"/>
</dbReference>
<dbReference type="PROSITE" id="PS50157">
    <property type="entry name" value="ZINC_FINGER_C2H2_2"/>
    <property type="match status" value="1"/>
</dbReference>
<dbReference type="AlphaFoldDB" id="A0A9P7GZA4"/>
<dbReference type="Gene3D" id="1.10.10.60">
    <property type="entry name" value="Homeodomain-like"/>
    <property type="match status" value="1"/>
</dbReference>
<keyword evidence="4" id="KW-0863">Zinc-finger</keyword>
<evidence type="ECO:0000256" key="4">
    <source>
        <dbReference type="PROSITE-ProRule" id="PRU00042"/>
    </source>
</evidence>
<feature type="compositionally biased region" description="Low complexity" evidence="6">
    <location>
        <begin position="493"/>
        <end position="515"/>
    </location>
</feature>
<feature type="DNA-binding region" description="Homeobox" evidence="5">
    <location>
        <begin position="355"/>
        <end position="417"/>
    </location>
</feature>
<keyword evidence="4" id="KW-0479">Metal-binding</keyword>
<evidence type="ECO:0000256" key="3">
    <source>
        <dbReference type="ARBA" id="ARBA00023242"/>
    </source>
</evidence>
<proteinExistence type="predicted"/>
<dbReference type="PANTHER" id="PTHR34414">
    <property type="entry name" value="HET DOMAIN-CONTAINING PROTEIN-RELATED"/>
    <property type="match status" value="1"/>
</dbReference>
<feature type="region of interest" description="Disordered" evidence="6">
    <location>
        <begin position="413"/>
        <end position="462"/>
    </location>
</feature>
<protein>
    <submittedName>
        <fullName evidence="9">Uncharacterized protein</fullName>
    </submittedName>
</protein>
<sequence>SPPFSVKLLDSFEIQGQNTTDSLMMLFPASFRAESLDLVTSAHNYYDIIRKELDIRRLNKIQRWLWVAGSTVPPRPLHIHLVMGRELVIHENMDMHLIWTTGKIFIKPLPLFLLEPAVWKEFLCCQDHCACRDQAVDSCEIAHYCERRELYRCALGFLYSYAALIRHESDFTLAKERHLLPGHISWFNWILFIRELNIEHIYPDINQRFHHRELRLSRLNYLYYITQGSLDGYAHRYNRYSDFFRSHLAWMTAATVYVAIVLTAMQVGLATGKLGENSHFQSASYGFTVFALLAPLVDISDVLPGAQNLTSEDIVYLPENDRPEELANSAGDSPSLADSTRPEPPVSPGGQTVATPKVGVRLSRESLRILRQWFDVHSGAPYPDDATKEALRRSTGLTKTQLTNWFANARRRYKPTTRSHSTHAPVDIPQRPGTPFVDSNSRQRAMSPMRRWVDSPPEDEPVPISAITRAASANSFDPNASNDICAPTLYPSSLSSTETSGGDSSSSAWSGSSATHQRLSRNRPRRRKRAPRKLQYPKPCPFECTFCTESFRKKYDWQRHETSIHLALERWLCRGEEPQLLHPDSGKLCCVFCSQEDPDQDHFQNHNPSACQERIFYRKDHLRQHLRLVHQADFVPWSMSSWKESISEVRSRCGLCRTSFETWQARVEHLAEHFKMGHTMAEWEGDWGFDEPILKMVENAIPPYLISTERNSPFPFQGSNTAANSPCSAYELISLELMQVVENHIQETALMPTDQVLQLEACRIIFASEALSTIDLFPHESTSWLRDVIMSNHAITQQALFGPIRSRRQNRLPSLEIKGKRSLFEDCPFELELRKFVDLQQCSDRVDIWDVELQQEACNIIKRVKGPVAKQSYYTVSTWLISTILGSTDWLFGFRQRTNLVLNQSQPVGRPIGDSDVIQSRFTSLQPNFQPDQVSISDHSHQVNSTISEGFDDPIGLVTDSGADQLFWAEMSSYMLNDSNFHEWLGRELGRWVASTTSPRNPQSHIPTDDELRHQARWIAYGDDDPWNQTHADNPEWLRRFKDLVGISKGYTTPTNV</sequence>
<evidence type="ECO:0000259" key="7">
    <source>
        <dbReference type="PROSITE" id="PS50071"/>
    </source>
</evidence>
<evidence type="ECO:0000313" key="10">
    <source>
        <dbReference type="Proteomes" id="UP000782241"/>
    </source>
</evidence>
<dbReference type="Pfam" id="PF20246">
    <property type="entry name" value="DUF6601"/>
    <property type="match status" value="1"/>
</dbReference>